<comment type="function">
    <text evidence="7 8">Catalyzes the reversible reaction in which hydroxymethyl group from 5,10-methylenetetrahydrofolate is transferred onto alpha-ketoisovalerate to form ketopantoate.</text>
</comment>
<feature type="binding site" evidence="8 11">
    <location>
        <position position="114"/>
    </location>
    <ligand>
        <name>Mg(2+)</name>
        <dbReference type="ChEBI" id="CHEBI:18420"/>
    </ligand>
</feature>
<dbReference type="NCBIfam" id="TIGR00222">
    <property type="entry name" value="panB"/>
    <property type="match status" value="1"/>
</dbReference>
<dbReference type="PANTHER" id="PTHR20881">
    <property type="entry name" value="3-METHYL-2-OXOBUTANOATE HYDROXYMETHYLTRANSFERASE"/>
    <property type="match status" value="1"/>
</dbReference>
<evidence type="ECO:0000256" key="7">
    <source>
        <dbReference type="ARBA" id="ARBA00056497"/>
    </source>
</evidence>
<reference evidence="13" key="1">
    <citation type="submission" date="2015-05" db="EMBL/GenBank/DDBJ databases">
        <authorList>
            <person name="Manzano-Marin A."/>
        </authorList>
    </citation>
    <scope>NUCLEOTIDE SEQUENCE [LARGE SCALE GENOMIC DNA]</scope>
    <source>
        <strain evidence="13">officinalis</strain>
    </source>
</reference>
<sequence length="263" mass="29173">MKSVYLNNLYKFKKDKHKFAAITAYDYSFAKIFSEHGIKILLVGDSLGMTIQGELNTLKVTIKEMSYHTRCVRKGAPDAFIIADMPFMSYATLDKAYKNAAKLIQAGANMIKVEGDNWLYDTIKMLTDRSVPVCGHLGLTPQYINILNGYKVQGKNNTDANKIIKSAISLENAGIKLLVLECIPVSLATIITKKLSIPTIGIGAGNKTDGQILVMQDAFGLTYNPPKFSKNFLKQAGNLPNAIHMYIEEVKNSIFPDKIHSFI</sequence>
<keyword evidence="8 11" id="KW-0460">Magnesium</keyword>
<dbReference type="PIRSF" id="PIRSF000388">
    <property type="entry name" value="Pantoate_hydroxy_MeTrfase"/>
    <property type="match status" value="1"/>
</dbReference>
<comment type="similarity">
    <text evidence="2 8">Belongs to the PanB family.</text>
</comment>
<dbReference type="GO" id="GO:0005737">
    <property type="term" value="C:cytoplasm"/>
    <property type="evidence" value="ECO:0007669"/>
    <property type="project" value="UniProtKB-SubCell"/>
</dbReference>
<keyword evidence="6 8" id="KW-0479">Metal-binding</keyword>
<dbReference type="InterPro" id="IPR015813">
    <property type="entry name" value="Pyrv/PenolPyrv_kinase-like_dom"/>
</dbReference>
<evidence type="ECO:0000256" key="9">
    <source>
        <dbReference type="PIRSR" id="PIRSR000388-1"/>
    </source>
</evidence>
<protein>
    <recommendedName>
        <fullName evidence="8">3-methyl-2-oxobutanoate hydroxymethyltransferase</fullName>
        <ecNumber evidence="8">2.1.2.11</ecNumber>
    </recommendedName>
    <alternativeName>
        <fullName evidence="8">Ketopantoate hydroxymethyltransferase</fullName>
        <shortName evidence="8">KPHMT</shortName>
    </alternativeName>
</protein>
<keyword evidence="12" id="KW-0489">Methyltransferase</keyword>
<feature type="binding site" evidence="8 11">
    <location>
        <position position="84"/>
    </location>
    <ligand>
        <name>Mg(2+)</name>
        <dbReference type="ChEBI" id="CHEBI:18420"/>
    </ligand>
</feature>
<evidence type="ECO:0000256" key="10">
    <source>
        <dbReference type="PIRSR" id="PIRSR000388-2"/>
    </source>
</evidence>
<evidence type="ECO:0000256" key="2">
    <source>
        <dbReference type="ARBA" id="ARBA00008676"/>
    </source>
</evidence>
<organism evidence="12 13">
    <name type="scientific">Candidatus Providencia siddallii</name>
    <dbReference type="NCBI Taxonomy" id="1715285"/>
    <lineage>
        <taxon>Bacteria</taxon>
        <taxon>Pseudomonadati</taxon>
        <taxon>Pseudomonadota</taxon>
        <taxon>Gammaproteobacteria</taxon>
        <taxon>Enterobacterales</taxon>
        <taxon>Morganellaceae</taxon>
        <taxon>Providencia</taxon>
    </lineage>
</organism>
<evidence type="ECO:0000256" key="4">
    <source>
        <dbReference type="ARBA" id="ARBA00022655"/>
    </source>
</evidence>
<evidence type="ECO:0000256" key="3">
    <source>
        <dbReference type="ARBA" id="ARBA00011424"/>
    </source>
</evidence>
<dbReference type="STRING" id="1715285.SOFFGTOCOR_0536"/>
<dbReference type="GO" id="GO:0008168">
    <property type="term" value="F:methyltransferase activity"/>
    <property type="evidence" value="ECO:0007669"/>
    <property type="project" value="UniProtKB-KW"/>
</dbReference>
<dbReference type="EC" id="2.1.2.11" evidence="8"/>
<dbReference type="Pfam" id="PF02548">
    <property type="entry name" value="Pantoate_transf"/>
    <property type="match status" value="1"/>
</dbReference>
<evidence type="ECO:0000256" key="5">
    <source>
        <dbReference type="ARBA" id="ARBA00022679"/>
    </source>
</evidence>
<dbReference type="GO" id="GO:0032259">
    <property type="term" value="P:methylation"/>
    <property type="evidence" value="ECO:0007669"/>
    <property type="project" value="UniProtKB-KW"/>
</dbReference>
<evidence type="ECO:0000256" key="1">
    <source>
        <dbReference type="ARBA" id="ARBA00005033"/>
    </source>
</evidence>
<feature type="binding site" evidence="8 11">
    <location>
        <position position="45"/>
    </location>
    <ligand>
        <name>Mg(2+)</name>
        <dbReference type="ChEBI" id="CHEBI:18420"/>
    </ligand>
</feature>
<comment type="pathway">
    <text evidence="1 8">Cofactor biosynthesis; (R)-pantothenate biosynthesis; (R)-pantoate from 3-methyl-2-oxobutanoate: step 1/2.</text>
</comment>
<dbReference type="PANTHER" id="PTHR20881:SF0">
    <property type="entry name" value="3-METHYL-2-OXOBUTANOATE HYDROXYMETHYLTRANSFERASE"/>
    <property type="match status" value="1"/>
</dbReference>
<dbReference type="Proteomes" id="UP000242301">
    <property type="component" value="Unassembled WGS sequence"/>
</dbReference>
<keyword evidence="13" id="KW-1185">Reference proteome</keyword>
<name>A0A0M6W964_9GAMM</name>
<dbReference type="AlphaFoldDB" id="A0A0M6W964"/>
<evidence type="ECO:0000256" key="6">
    <source>
        <dbReference type="ARBA" id="ARBA00022723"/>
    </source>
</evidence>
<evidence type="ECO:0000313" key="12">
    <source>
        <dbReference type="EMBL" id="CRK85942.1"/>
    </source>
</evidence>
<dbReference type="Gene3D" id="3.20.20.60">
    <property type="entry name" value="Phosphoenolpyruvate-binding domains"/>
    <property type="match status" value="1"/>
</dbReference>
<dbReference type="FunFam" id="3.20.20.60:FF:000003">
    <property type="entry name" value="3-methyl-2-oxobutanoate hydroxymethyltransferase"/>
    <property type="match status" value="1"/>
</dbReference>
<dbReference type="GO" id="GO:0015940">
    <property type="term" value="P:pantothenate biosynthetic process"/>
    <property type="evidence" value="ECO:0007669"/>
    <property type="project" value="UniProtKB-UniRule"/>
</dbReference>
<feature type="binding site" evidence="8 10">
    <location>
        <position position="112"/>
    </location>
    <ligand>
        <name>3-methyl-2-oxobutanoate</name>
        <dbReference type="ChEBI" id="CHEBI:11851"/>
    </ligand>
</feature>
<comment type="subunit">
    <text evidence="3 8">Homodecamer; pentamer of dimers.</text>
</comment>
<dbReference type="InterPro" id="IPR040442">
    <property type="entry name" value="Pyrv_kinase-like_dom_sf"/>
</dbReference>
<dbReference type="HAMAP" id="MF_00156">
    <property type="entry name" value="PanB"/>
    <property type="match status" value="1"/>
</dbReference>
<feature type="active site" description="Proton acceptor" evidence="8 9">
    <location>
        <position position="181"/>
    </location>
</feature>
<keyword evidence="8" id="KW-0963">Cytoplasm</keyword>
<comment type="catalytic activity">
    <reaction evidence="8">
        <text>(6R)-5,10-methylene-5,6,7,8-tetrahydrofolate + 3-methyl-2-oxobutanoate + H2O = 2-dehydropantoate + (6S)-5,6,7,8-tetrahydrofolate</text>
        <dbReference type="Rhea" id="RHEA:11824"/>
        <dbReference type="ChEBI" id="CHEBI:11561"/>
        <dbReference type="ChEBI" id="CHEBI:11851"/>
        <dbReference type="ChEBI" id="CHEBI:15377"/>
        <dbReference type="ChEBI" id="CHEBI:15636"/>
        <dbReference type="ChEBI" id="CHEBI:57453"/>
        <dbReference type="EC" id="2.1.2.11"/>
    </reaction>
</comment>
<evidence type="ECO:0000256" key="11">
    <source>
        <dbReference type="PIRSR" id="PIRSR000388-3"/>
    </source>
</evidence>
<comment type="cofactor">
    <cofactor evidence="8 11">
        <name>Mg(2+)</name>
        <dbReference type="ChEBI" id="CHEBI:18420"/>
    </cofactor>
    <text evidence="8 11">Binds 1 Mg(2+) ion per subunit.</text>
</comment>
<dbReference type="NCBIfam" id="NF001452">
    <property type="entry name" value="PRK00311.1"/>
    <property type="match status" value="1"/>
</dbReference>
<evidence type="ECO:0000313" key="13">
    <source>
        <dbReference type="Proteomes" id="UP000242301"/>
    </source>
</evidence>
<dbReference type="EMBL" id="CVRF01000003">
    <property type="protein sequence ID" value="CRK85942.1"/>
    <property type="molecule type" value="Genomic_DNA"/>
</dbReference>
<dbReference type="GO" id="GO:0000287">
    <property type="term" value="F:magnesium ion binding"/>
    <property type="evidence" value="ECO:0007669"/>
    <property type="project" value="TreeGrafter"/>
</dbReference>
<dbReference type="GO" id="GO:0003864">
    <property type="term" value="F:3-methyl-2-oxobutanoate hydroxymethyltransferase activity"/>
    <property type="evidence" value="ECO:0007669"/>
    <property type="project" value="UniProtKB-UniRule"/>
</dbReference>
<dbReference type="CDD" id="cd06557">
    <property type="entry name" value="KPHMT-like"/>
    <property type="match status" value="1"/>
</dbReference>
<keyword evidence="5 8" id="KW-0808">Transferase</keyword>
<evidence type="ECO:0000256" key="8">
    <source>
        <dbReference type="HAMAP-Rule" id="MF_00156"/>
    </source>
</evidence>
<keyword evidence="4 8" id="KW-0566">Pantothenate biosynthesis</keyword>
<dbReference type="SUPFAM" id="SSF51621">
    <property type="entry name" value="Phosphoenolpyruvate/pyruvate domain"/>
    <property type="match status" value="1"/>
</dbReference>
<feature type="binding site" evidence="8 10">
    <location>
        <position position="84"/>
    </location>
    <ligand>
        <name>3-methyl-2-oxobutanoate</name>
        <dbReference type="ChEBI" id="CHEBI:11851"/>
    </ligand>
</feature>
<dbReference type="InterPro" id="IPR003700">
    <property type="entry name" value="Pantoate_hydroxy_MeTrfase"/>
</dbReference>
<accession>A0A0M6W964</accession>
<feature type="binding site" evidence="8 10">
    <location>
        <begin position="45"/>
        <end position="46"/>
    </location>
    <ligand>
        <name>3-methyl-2-oxobutanoate</name>
        <dbReference type="ChEBI" id="CHEBI:11851"/>
    </ligand>
</feature>
<gene>
    <name evidence="8 12" type="primary">panB</name>
    <name evidence="12" type="ORF">SOFFGTOCOR_0536</name>
</gene>
<comment type="subcellular location">
    <subcellularLocation>
        <location evidence="8">Cytoplasm</location>
    </subcellularLocation>
</comment>
<dbReference type="UniPathway" id="UPA00028">
    <property type="reaction ID" value="UER00003"/>
</dbReference>
<proteinExistence type="inferred from homology"/>